<evidence type="ECO:0000313" key="1">
    <source>
        <dbReference type="EMBL" id="PVE43029.1"/>
    </source>
</evidence>
<keyword evidence="2" id="KW-1185">Reference proteome</keyword>
<reference evidence="1" key="1">
    <citation type="submission" date="2017-04" db="EMBL/GenBank/DDBJ databases">
        <title>Unexpected and diverse lifestyles within the genus Limnohabitans.</title>
        <authorList>
            <person name="Kasalicky V."/>
            <person name="Mehrshad M."/>
            <person name="Andrei S.-A."/>
            <person name="Salcher M."/>
            <person name="Kratochvilova H."/>
            <person name="Simek K."/>
            <person name="Ghai R."/>
        </authorList>
    </citation>
    <scope>NUCLEOTIDE SEQUENCE [LARGE SCALE GENOMIC DNA]</scope>
    <source>
        <strain evidence="1">II-D5</strain>
    </source>
</reference>
<protein>
    <submittedName>
        <fullName evidence="1">Uncharacterized protein</fullName>
    </submittedName>
</protein>
<evidence type="ECO:0000313" key="2">
    <source>
        <dbReference type="Proteomes" id="UP000037507"/>
    </source>
</evidence>
<dbReference type="EMBL" id="LFYT02000008">
    <property type="protein sequence ID" value="PVE43029.1"/>
    <property type="molecule type" value="Genomic_DNA"/>
</dbReference>
<accession>A0A2T7UEB9</accession>
<gene>
    <name evidence="1" type="ORF">H663_008310</name>
</gene>
<comment type="caution">
    <text evidence="1">The sequence shown here is derived from an EMBL/GenBank/DDBJ whole genome shotgun (WGS) entry which is preliminary data.</text>
</comment>
<dbReference type="AlphaFoldDB" id="A0A2T7UEB9"/>
<dbReference type="Proteomes" id="UP000037507">
    <property type="component" value="Unassembled WGS sequence"/>
</dbReference>
<organism evidence="1 2">
    <name type="scientific">Limnohabitans planktonicus II-D5</name>
    <dbReference type="NCBI Taxonomy" id="1293045"/>
    <lineage>
        <taxon>Bacteria</taxon>
        <taxon>Pseudomonadati</taxon>
        <taxon>Pseudomonadota</taxon>
        <taxon>Betaproteobacteria</taxon>
        <taxon>Burkholderiales</taxon>
        <taxon>Comamonadaceae</taxon>
        <taxon>Limnohabitans</taxon>
    </lineage>
</organism>
<name>A0A2T7UEB9_9BURK</name>
<proteinExistence type="predicted"/>
<sequence>MSFARAELPSEVLHTGGIYRSEVQTNAEGTSYISVLRFAPDNSVFLTHVAMPATHERLCEWFRPELAREYWSKGASYRLAGSRLTFQTASLSATTLFDGTIESEVLRLQLVVPTKQNLTYPLTFKFASCP</sequence>